<dbReference type="GO" id="GO:0030030">
    <property type="term" value="P:cell projection organization"/>
    <property type="evidence" value="ECO:0007669"/>
    <property type="project" value="UniProtKB-KW"/>
</dbReference>
<feature type="domain" description="Tubulin/FtsZ GTPase" evidence="15">
    <location>
        <begin position="60"/>
        <end position="256"/>
    </location>
</feature>
<evidence type="ECO:0000256" key="8">
    <source>
        <dbReference type="ARBA" id="ARBA00022794"/>
    </source>
</evidence>
<dbReference type="InterPro" id="IPR008280">
    <property type="entry name" value="Tub_FtsZ_C"/>
</dbReference>
<dbReference type="InterPro" id="IPR002967">
    <property type="entry name" value="Delta_tubulin"/>
</dbReference>
<dbReference type="Gene3D" id="3.40.50.1440">
    <property type="entry name" value="Tubulin/FtsZ, GTPase domain"/>
    <property type="match status" value="1"/>
</dbReference>
<organism evidence="16 17">
    <name type="scientific">Megalurothrips usitatus</name>
    <name type="common">bean blossom thrips</name>
    <dbReference type="NCBI Taxonomy" id="439358"/>
    <lineage>
        <taxon>Eukaryota</taxon>
        <taxon>Metazoa</taxon>
        <taxon>Ecdysozoa</taxon>
        <taxon>Arthropoda</taxon>
        <taxon>Hexapoda</taxon>
        <taxon>Insecta</taxon>
        <taxon>Pterygota</taxon>
        <taxon>Neoptera</taxon>
        <taxon>Paraneoptera</taxon>
        <taxon>Thysanoptera</taxon>
        <taxon>Terebrantia</taxon>
        <taxon>Thripoidea</taxon>
        <taxon>Thripidae</taxon>
        <taxon>Megalurothrips</taxon>
    </lineage>
</organism>
<dbReference type="AlphaFoldDB" id="A0AAV7XKI8"/>
<evidence type="ECO:0000313" key="16">
    <source>
        <dbReference type="EMBL" id="KAJ1525100.1"/>
    </source>
</evidence>
<evidence type="ECO:0000256" key="6">
    <source>
        <dbReference type="ARBA" id="ARBA00022701"/>
    </source>
</evidence>
<comment type="similarity">
    <text evidence="4 14">Belongs to the tubulin family.</text>
</comment>
<dbReference type="SUPFAM" id="SSF52490">
    <property type="entry name" value="Tubulin nucleotide-binding domain-like"/>
    <property type="match status" value="1"/>
</dbReference>
<protein>
    <recommendedName>
        <fullName evidence="5">Tubulin delta chain</fullName>
    </recommendedName>
    <alternativeName>
        <fullName evidence="12">Delta-tubulin</fullName>
    </alternativeName>
</protein>
<comment type="caution">
    <text evidence="16">The sequence shown here is derived from an EMBL/GenBank/DDBJ whole genome shotgun (WGS) entry which is preliminary data.</text>
</comment>
<keyword evidence="6 14" id="KW-0493">Microtubule</keyword>
<dbReference type="GO" id="GO:0007017">
    <property type="term" value="P:microtubule-based process"/>
    <property type="evidence" value="ECO:0007669"/>
    <property type="project" value="InterPro"/>
</dbReference>
<keyword evidence="11" id="KW-0966">Cell projection</keyword>
<dbReference type="GO" id="GO:0005525">
    <property type="term" value="F:GTP binding"/>
    <property type="evidence" value="ECO:0007669"/>
    <property type="project" value="UniProtKB-UniRule"/>
</dbReference>
<evidence type="ECO:0000256" key="5">
    <source>
        <dbReference type="ARBA" id="ARBA00014184"/>
    </source>
</evidence>
<dbReference type="SUPFAM" id="SSF55307">
    <property type="entry name" value="Tubulin C-terminal domain-like"/>
    <property type="match status" value="1"/>
</dbReference>
<evidence type="ECO:0000259" key="15">
    <source>
        <dbReference type="SMART" id="SM00864"/>
    </source>
</evidence>
<comment type="function">
    <text evidence="13">Acts as a positive regulator of hedgehog signaling and regulates ciliary function.</text>
</comment>
<dbReference type="InterPro" id="IPR000217">
    <property type="entry name" value="Tubulin"/>
</dbReference>
<evidence type="ECO:0000256" key="3">
    <source>
        <dbReference type="ARBA" id="ARBA00004138"/>
    </source>
</evidence>
<dbReference type="SMART" id="SM00864">
    <property type="entry name" value="Tubulin"/>
    <property type="match status" value="1"/>
</dbReference>
<evidence type="ECO:0000256" key="12">
    <source>
        <dbReference type="ARBA" id="ARBA00030594"/>
    </source>
</evidence>
<dbReference type="GO" id="GO:0005814">
    <property type="term" value="C:centriole"/>
    <property type="evidence" value="ECO:0007669"/>
    <property type="project" value="UniProtKB-SubCell"/>
</dbReference>
<evidence type="ECO:0000256" key="13">
    <source>
        <dbReference type="ARBA" id="ARBA00046149"/>
    </source>
</evidence>
<accession>A0AAV7XKI8</accession>
<proteinExistence type="inferred from homology"/>
<dbReference type="InterPro" id="IPR017975">
    <property type="entry name" value="Tubulin_CS"/>
</dbReference>
<dbReference type="CDD" id="cd02189">
    <property type="entry name" value="delta_zeta_tubulin-like"/>
    <property type="match status" value="1"/>
</dbReference>
<dbReference type="GO" id="GO:0005874">
    <property type="term" value="C:microtubule"/>
    <property type="evidence" value="ECO:0007669"/>
    <property type="project" value="UniProtKB-KW"/>
</dbReference>
<dbReference type="Gene3D" id="1.10.287.600">
    <property type="entry name" value="Helix hairpin bin"/>
    <property type="match status" value="1"/>
</dbReference>
<keyword evidence="9 14" id="KW-0342">GTP-binding</keyword>
<gene>
    <name evidence="16" type="ORF">ONE63_009942</name>
</gene>
<evidence type="ECO:0000256" key="9">
    <source>
        <dbReference type="ARBA" id="ARBA00023134"/>
    </source>
</evidence>
<dbReference type="Pfam" id="PF00091">
    <property type="entry name" value="Tubulin"/>
    <property type="match status" value="1"/>
</dbReference>
<evidence type="ECO:0000256" key="11">
    <source>
        <dbReference type="ARBA" id="ARBA00023273"/>
    </source>
</evidence>
<sequence length="463" mass="52040">MTSFLKYYSMALTTIQFGQCGNQVGHEIFSTLVKDIIAPKPGISLHDNDEYVQSACSQWFEHNDGLDKLCARAVLVDTENKVVEELLRKQSSNSQWMYNRKSCAIGSGGAGNNWALGYQRKGPELLESVSEALRVENEKADRLAGILSITSSAGGTGSGVGSFIMENIHDEYSKKTFFNALVLPFEEGEVVTQSYNTLLTLAKVWSVSDATLLLQNDHLNSMLLNLLHYKNVGISDLNSIIALKMAGSFQPLQGTTFSPNMTVSDIVSHIAPHPAYKFFSIKSSPHIPRESKKFEGSSQWNILTKHMRQMLRMNSFSPDSVAVDWELKQPSSVPPSMHSLQQFWCSVSNLLLTRGPGLSNAQCKPSFDFLEKANHPRWVPQEAAFTHCHQTRRFNDQDKFACLVTNNSQVHIPLNNVVEKAWKMFTHKAYLHQYTKYGLLEEDFVDAFVKIETVIKAYRELNV</sequence>
<dbReference type="GO" id="GO:0005929">
    <property type="term" value="C:cilium"/>
    <property type="evidence" value="ECO:0007669"/>
    <property type="project" value="UniProtKB-SubCell"/>
</dbReference>
<evidence type="ECO:0000256" key="14">
    <source>
        <dbReference type="RuleBase" id="RU000352"/>
    </source>
</evidence>
<dbReference type="InterPro" id="IPR036525">
    <property type="entry name" value="Tubulin/FtsZ_GTPase_sf"/>
</dbReference>
<dbReference type="InterPro" id="IPR023123">
    <property type="entry name" value="Tubulin_C"/>
</dbReference>
<evidence type="ECO:0000256" key="2">
    <source>
        <dbReference type="ARBA" id="ARBA00004123"/>
    </source>
</evidence>
<evidence type="ECO:0000256" key="4">
    <source>
        <dbReference type="ARBA" id="ARBA00009636"/>
    </source>
</evidence>
<keyword evidence="10" id="KW-0539">Nucleus</keyword>
<dbReference type="InterPro" id="IPR003008">
    <property type="entry name" value="Tubulin_FtsZ_GTPase"/>
</dbReference>
<keyword evidence="17" id="KW-1185">Reference proteome</keyword>
<dbReference type="GO" id="GO:0005200">
    <property type="term" value="F:structural constituent of cytoskeleton"/>
    <property type="evidence" value="ECO:0007669"/>
    <property type="project" value="InterPro"/>
</dbReference>
<name>A0AAV7XKI8_9NEOP</name>
<evidence type="ECO:0000256" key="10">
    <source>
        <dbReference type="ARBA" id="ARBA00023242"/>
    </source>
</evidence>
<comment type="subcellular location">
    <subcellularLocation>
        <location evidence="3">Cell projection</location>
        <location evidence="3">Cilium</location>
    </subcellularLocation>
    <subcellularLocation>
        <location evidence="1">Cytoplasm</location>
        <location evidence="1">Cytoskeleton</location>
        <location evidence="1">Microtubule organizing center</location>
        <location evidence="1">Centrosome</location>
        <location evidence="1">Centriole</location>
    </subcellularLocation>
    <subcellularLocation>
        <location evidence="2">Nucleus</location>
    </subcellularLocation>
</comment>
<keyword evidence="7 14" id="KW-0547">Nucleotide-binding</keyword>
<dbReference type="PRINTS" id="PR01224">
    <property type="entry name" value="DELTATUBULIN"/>
</dbReference>
<keyword evidence="8" id="KW-0970">Cilium biogenesis/degradation</keyword>
<dbReference type="PRINTS" id="PR01161">
    <property type="entry name" value="TUBULIN"/>
</dbReference>
<evidence type="ECO:0000313" key="17">
    <source>
        <dbReference type="Proteomes" id="UP001075354"/>
    </source>
</evidence>
<dbReference type="GO" id="GO:0005634">
    <property type="term" value="C:nucleus"/>
    <property type="evidence" value="ECO:0007669"/>
    <property type="project" value="UniProtKB-SubCell"/>
</dbReference>
<dbReference type="PROSITE" id="PS00227">
    <property type="entry name" value="TUBULIN"/>
    <property type="match status" value="1"/>
</dbReference>
<dbReference type="EMBL" id="JAPTSV010000008">
    <property type="protein sequence ID" value="KAJ1525100.1"/>
    <property type="molecule type" value="Genomic_DNA"/>
</dbReference>
<dbReference type="Proteomes" id="UP001075354">
    <property type="component" value="Chromosome 8"/>
</dbReference>
<dbReference type="PANTHER" id="PTHR11588">
    <property type="entry name" value="TUBULIN"/>
    <property type="match status" value="1"/>
</dbReference>
<reference evidence="16" key="1">
    <citation type="submission" date="2022-12" db="EMBL/GenBank/DDBJ databases">
        <title>Chromosome-level genome assembly of the bean flower thrips Megalurothrips usitatus.</title>
        <authorList>
            <person name="Ma L."/>
            <person name="Liu Q."/>
            <person name="Li H."/>
            <person name="Cai W."/>
        </authorList>
    </citation>
    <scope>NUCLEOTIDE SEQUENCE</scope>
    <source>
        <strain evidence="16">Cailab_2022a</strain>
    </source>
</reference>
<evidence type="ECO:0000256" key="7">
    <source>
        <dbReference type="ARBA" id="ARBA00022741"/>
    </source>
</evidence>
<evidence type="ECO:0000256" key="1">
    <source>
        <dbReference type="ARBA" id="ARBA00004114"/>
    </source>
</evidence>